<organism evidence="1 2">
    <name type="scientific">Candidatus Thermofonsia Clade 1 bacterium</name>
    <dbReference type="NCBI Taxonomy" id="2364210"/>
    <lineage>
        <taxon>Bacteria</taxon>
        <taxon>Bacillati</taxon>
        <taxon>Chloroflexota</taxon>
        <taxon>Candidatus Thermofontia</taxon>
        <taxon>Candidatus Thermofonsia Clade 1</taxon>
    </lineage>
</organism>
<gene>
    <name evidence="1" type="ORF">CUN49_17720</name>
</gene>
<proteinExistence type="predicted"/>
<evidence type="ECO:0000313" key="2">
    <source>
        <dbReference type="Proteomes" id="UP000229681"/>
    </source>
</evidence>
<dbReference type="AlphaFoldDB" id="A0A2M8P8B6"/>
<name>A0A2M8P8B6_9CHLR</name>
<dbReference type="Proteomes" id="UP000229681">
    <property type="component" value="Unassembled WGS sequence"/>
</dbReference>
<evidence type="ECO:0000313" key="1">
    <source>
        <dbReference type="EMBL" id="PJF33790.1"/>
    </source>
</evidence>
<dbReference type="EMBL" id="PGTM01000757">
    <property type="protein sequence ID" value="PJF33790.1"/>
    <property type="molecule type" value="Genomic_DNA"/>
</dbReference>
<protein>
    <submittedName>
        <fullName evidence="1">Uncharacterized protein</fullName>
    </submittedName>
</protein>
<reference evidence="1 2" key="1">
    <citation type="submission" date="2017-11" db="EMBL/GenBank/DDBJ databases">
        <title>Evolution of Phototrophy in the Chloroflexi Phylum Driven by Horizontal Gene Transfer.</title>
        <authorList>
            <person name="Ward L.M."/>
            <person name="Hemp J."/>
            <person name="Shih P.M."/>
            <person name="Mcglynn S.E."/>
            <person name="Fischer W."/>
        </authorList>
    </citation>
    <scope>NUCLEOTIDE SEQUENCE [LARGE SCALE GENOMIC DNA]</scope>
    <source>
        <strain evidence="1">JP3_13</strain>
    </source>
</reference>
<accession>A0A2M8P8B6</accession>
<sequence length="87" mass="9312">MENMEMVQNIVNAALVLVFAAFALVTAGGAAAFFAILRANKRSLELAYQALPPEAAQVIRQIALALKQVGDLVEDVTDGELESPRAR</sequence>
<comment type="caution">
    <text evidence="1">The sequence shown here is derived from an EMBL/GenBank/DDBJ whole genome shotgun (WGS) entry which is preliminary data.</text>
</comment>